<proteinExistence type="predicted"/>
<sequence length="128" mass="14306">MPSIIVHRFLLNLRQLNDKDDSPPNSDAQHFSRFSVPNFRIRTSGMWGNMGEPLVHGPEDQIDDEDTPRTATPEADRAPSDTRSTAPNDSEQLSPREETSGSRAATSISRGGMQSLDYLTYRFTPLTQ</sequence>
<protein>
    <submittedName>
        <fullName evidence="2">Uncharacterized protein</fullName>
    </submittedName>
</protein>
<reference evidence="2 3" key="1">
    <citation type="journal article" date="2014" name="PLoS Genet.">
        <title>Analysis of the Phlebiopsis gigantea genome, transcriptome and secretome provides insight into its pioneer colonization strategies of wood.</title>
        <authorList>
            <person name="Hori C."/>
            <person name="Ishida T."/>
            <person name="Igarashi K."/>
            <person name="Samejima M."/>
            <person name="Suzuki H."/>
            <person name="Master E."/>
            <person name="Ferreira P."/>
            <person name="Ruiz-Duenas F.J."/>
            <person name="Held B."/>
            <person name="Canessa P."/>
            <person name="Larrondo L.F."/>
            <person name="Schmoll M."/>
            <person name="Druzhinina I.S."/>
            <person name="Kubicek C.P."/>
            <person name="Gaskell J.A."/>
            <person name="Kersten P."/>
            <person name="St John F."/>
            <person name="Glasner J."/>
            <person name="Sabat G."/>
            <person name="Splinter BonDurant S."/>
            <person name="Syed K."/>
            <person name="Yadav J."/>
            <person name="Mgbeahuruike A.C."/>
            <person name="Kovalchuk A."/>
            <person name="Asiegbu F.O."/>
            <person name="Lackner G."/>
            <person name="Hoffmeister D."/>
            <person name="Rencoret J."/>
            <person name="Gutierrez A."/>
            <person name="Sun H."/>
            <person name="Lindquist E."/>
            <person name="Barry K."/>
            <person name="Riley R."/>
            <person name="Grigoriev I.V."/>
            <person name="Henrissat B."/>
            <person name="Kues U."/>
            <person name="Berka R.M."/>
            <person name="Martinez A.T."/>
            <person name="Covert S.F."/>
            <person name="Blanchette R.A."/>
            <person name="Cullen D."/>
        </authorList>
    </citation>
    <scope>NUCLEOTIDE SEQUENCE [LARGE SCALE GENOMIC DNA]</scope>
    <source>
        <strain evidence="2 3">11061_1 CR5-6</strain>
    </source>
</reference>
<accession>A0A0C3PG12</accession>
<dbReference type="AlphaFoldDB" id="A0A0C3PG12"/>
<gene>
    <name evidence="2" type="ORF">PHLGIDRAFT_189035</name>
</gene>
<keyword evidence="3" id="KW-1185">Reference proteome</keyword>
<dbReference type="Proteomes" id="UP000053257">
    <property type="component" value="Unassembled WGS sequence"/>
</dbReference>
<feature type="compositionally biased region" description="Polar residues" evidence="1">
    <location>
        <begin position="81"/>
        <end position="93"/>
    </location>
</feature>
<dbReference type="OrthoDB" id="2756573at2759"/>
<name>A0A0C3PG12_PHLG1</name>
<evidence type="ECO:0000256" key="1">
    <source>
        <dbReference type="SAM" id="MobiDB-lite"/>
    </source>
</evidence>
<organism evidence="2 3">
    <name type="scientific">Phlebiopsis gigantea (strain 11061_1 CR5-6)</name>
    <name type="common">White-rot fungus</name>
    <name type="synonym">Peniophora gigantea</name>
    <dbReference type="NCBI Taxonomy" id="745531"/>
    <lineage>
        <taxon>Eukaryota</taxon>
        <taxon>Fungi</taxon>
        <taxon>Dikarya</taxon>
        <taxon>Basidiomycota</taxon>
        <taxon>Agaricomycotina</taxon>
        <taxon>Agaricomycetes</taxon>
        <taxon>Polyporales</taxon>
        <taxon>Phanerochaetaceae</taxon>
        <taxon>Phlebiopsis</taxon>
    </lineage>
</organism>
<evidence type="ECO:0000313" key="3">
    <source>
        <dbReference type="Proteomes" id="UP000053257"/>
    </source>
</evidence>
<evidence type="ECO:0000313" key="2">
    <source>
        <dbReference type="EMBL" id="KIP04623.1"/>
    </source>
</evidence>
<dbReference type="EMBL" id="KN840568">
    <property type="protein sequence ID" value="KIP04623.1"/>
    <property type="molecule type" value="Genomic_DNA"/>
</dbReference>
<dbReference type="HOGENOM" id="CLU_1960377_0_0_1"/>
<feature type="region of interest" description="Disordered" evidence="1">
    <location>
        <begin position="45"/>
        <end position="128"/>
    </location>
</feature>